<protein>
    <submittedName>
        <fullName evidence="1">Uncharacterized protein</fullName>
    </submittedName>
</protein>
<accession>A0A1E5QDB5</accession>
<sequence>MWRKLKNLFLNCRTYADLSPDLATRHSINCWLRSRRSLSFSEWHECWWQPKAVSDRVSRFVYDSLKRYSGLQLACVRPSDRLEEDLCLSLVCWYDWNIRLCEDFWQCFGIDLTWELNLQALSTLEDLVLFLDRQLLAATNLPLEPQIK</sequence>
<proteinExistence type="predicted"/>
<comment type="caution">
    <text evidence="1">The sequence shown here is derived from an EMBL/GenBank/DDBJ whole genome shotgun (WGS) entry which is preliminary data.</text>
</comment>
<reference evidence="1" key="1">
    <citation type="submission" date="2016-09" db="EMBL/GenBank/DDBJ databases">
        <title>Draft genome of thermotolerant cyanobacterium Desertifilum sp. strain IPPAS B-1220.</title>
        <authorList>
            <person name="Sinetova M.A."/>
            <person name="Bolakhan K."/>
            <person name="Zayadan B.K."/>
            <person name="Mironov K.S."/>
            <person name="Ustinova V."/>
            <person name="Kupriyanova E.V."/>
            <person name="Sidorov R.A."/>
            <person name="Skrypnik A.N."/>
            <person name="Gogoleva N.E."/>
            <person name="Gogolev Y.V."/>
            <person name="Los D.A."/>
        </authorList>
    </citation>
    <scope>NUCLEOTIDE SEQUENCE [LARGE SCALE GENOMIC DNA]</scope>
    <source>
        <strain evidence="1">IPPAS B-1220</strain>
    </source>
</reference>
<dbReference type="EMBL" id="MJGC01000132">
    <property type="protein sequence ID" value="OEJ72333.1"/>
    <property type="molecule type" value="Genomic_DNA"/>
</dbReference>
<dbReference type="RefSeq" id="WP_069969941.1">
    <property type="nucleotide sequence ID" value="NZ_CM124774.1"/>
</dbReference>
<evidence type="ECO:0000313" key="1">
    <source>
        <dbReference type="EMBL" id="OEJ72333.1"/>
    </source>
</evidence>
<dbReference type="AlphaFoldDB" id="A0A1E5QDB5"/>
<name>A0A1E5QDB5_9CYAN</name>
<gene>
    <name evidence="1" type="ORF">BH720_24960</name>
</gene>
<organism evidence="1">
    <name type="scientific">Desertifilum tharense IPPAS B-1220</name>
    <dbReference type="NCBI Taxonomy" id="1781255"/>
    <lineage>
        <taxon>Bacteria</taxon>
        <taxon>Bacillati</taxon>
        <taxon>Cyanobacteriota</taxon>
        <taxon>Cyanophyceae</taxon>
        <taxon>Desertifilales</taxon>
        <taxon>Desertifilaceae</taxon>
        <taxon>Desertifilum</taxon>
    </lineage>
</organism>
<dbReference type="OrthoDB" id="530303at2"/>